<dbReference type="Proteomes" id="UP000724149">
    <property type="component" value="Unassembled WGS sequence"/>
</dbReference>
<feature type="coiled-coil region" evidence="1">
    <location>
        <begin position="19"/>
        <end position="72"/>
    </location>
</feature>
<keyword evidence="1" id="KW-0175">Coiled coil</keyword>
<name>A0ABS2GKM4_9FIRM</name>
<comment type="caution">
    <text evidence="2">The sequence shown here is derived from an EMBL/GenBank/DDBJ whole genome shotgun (WGS) entry which is preliminary data.</text>
</comment>
<sequence>MDNIIDKLLEIDRSAREMVENASKQRESSIANLAAVKKEIDMTAMNEARAKAEEYRKQAKADTEKLKNAYAAEYEKNRSALESTYNAGCSSWVDAIVENCTRVN</sequence>
<reference evidence="2 3" key="1">
    <citation type="journal article" date="2021" name="Sci. Rep.">
        <title>The distribution of antibiotic resistance genes in chicken gut microbiota commensals.</title>
        <authorList>
            <person name="Juricova H."/>
            <person name="Matiasovicova J."/>
            <person name="Kubasova T."/>
            <person name="Cejkova D."/>
            <person name="Rychlik I."/>
        </authorList>
    </citation>
    <scope>NUCLEOTIDE SEQUENCE [LARGE SCALE GENOMIC DNA]</scope>
    <source>
        <strain evidence="2 3">An564</strain>
    </source>
</reference>
<evidence type="ECO:0000256" key="1">
    <source>
        <dbReference type="SAM" id="Coils"/>
    </source>
</evidence>
<dbReference type="RefSeq" id="WP_177504143.1">
    <property type="nucleotide sequence ID" value="NZ_JACSNR010000001.1"/>
</dbReference>
<dbReference type="Gene3D" id="1.20.5.2950">
    <property type="match status" value="1"/>
</dbReference>
<dbReference type="EMBL" id="JACSNR010000001">
    <property type="protein sequence ID" value="MBM6922151.1"/>
    <property type="molecule type" value="Genomic_DNA"/>
</dbReference>
<evidence type="ECO:0000313" key="3">
    <source>
        <dbReference type="Proteomes" id="UP000724149"/>
    </source>
</evidence>
<proteinExistence type="predicted"/>
<evidence type="ECO:0000313" key="2">
    <source>
        <dbReference type="EMBL" id="MBM6922151.1"/>
    </source>
</evidence>
<accession>A0ABS2GKM4</accession>
<keyword evidence="3" id="KW-1185">Reference proteome</keyword>
<organism evidence="2 3">
    <name type="scientific">Hydrogenoanaerobacterium saccharovorans</name>
    <dbReference type="NCBI Taxonomy" id="474960"/>
    <lineage>
        <taxon>Bacteria</taxon>
        <taxon>Bacillati</taxon>
        <taxon>Bacillota</taxon>
        <taxon>Clostridia</taxon>
        <taxon>Eubacteriales</taxon>
        <taxon>Oscillospiraceae</taxon>
        <taxon>Hydrogenoanaerobacterium</taxon>
    </lineage>
</organism>
<protein>
    <submittedName>
        <fullName evidence="2">Uncharacterized protein</fullName>
    </submittedName>
</protein>
<gene>
    <name evidence="2" type="ORF">H9X81_00390</name>
</gene>